<dbReference type="OMA" id="VEWALDY"/>
<evidence type="ECO:0000256" key="1">
    <source>
        <dbReference type="ARBA" id="ARBA00023015"/>
    </source>
</evidence>
<dbReference type="OrthoDB" id="156233at2157"/>
<accession>A0A1I3JCX6</accession>
<dbReference type="PANTHER" id="PTHR34236:SF1">
    <property type="entry name" value="DIMETHYL SULFOXIDE REDUCTASE TRANSCRIPTIONAL ACTIVATOR"/>
    <property type="match status" value="1"/>
</dbReference>
<proteinExistence type="predicted"/>
<dbReference type="RefSeq" id="WP_015233531.1">
    <property type="nucleotide sequence ID" value="NZ_FORO01000002.1"/>
</dbReference>
<gene>
    <name evidence="5" type="ORF">SAMN05443661_10241</name>
</gene>
<evidence type="ECO:0000259" key="4">
    <source>
        <dbReference type="Pfam" id="PF15915"/>
    </source>
</evidence>
<dbReference type="PANTHER" id="PTHR34236">
    <property type="entry name" value="DIMETHYL SULFOXIDE REDUCTASE TRANSCRIPTIONAL ACTIVATOR"/>
    <property type="match status" value="1"/>
</dbReference>
<dbReference type="InterPro" id="IPR013324">
    <property type="entry name" value="RNA_pol_sigma_r3/r4-like"/>
</dbReference>
<keyword evidence="2" id="KW-0804">Transcription</keyword>
<name>A0A1I3JCX6_9EURY</name>
<evidence type="ECO:0000313" key="5">
    <source>
        <dbReference type="EMBL" id="SFI58064.1"/>
    </source>
</evidence>
<evidence type="ECO:0000259" key="3">
    <source>
        <dbReference type="Pfam" id="PF04967"/>
    </source>
</evidence>
<dbReference type="InterPro" id="IPR036388">
    <property type="entry name" value="WH-like_DNA-bd_sf"/>
</dbReference>
<dbReference type="Gene3D" id="1.10.10.10">
    <property type="entry name" value="Winged helix-like DNA-binding domain superfamily/Winged helix DNA-binding domain"/>
    <property type="match status" value="1"/>
</dbReference>
<organism evidence="5 6">
    <name type="scientific">Natronobacterium gregoryi</name>
    <dbReference type="NCBI Taxonomy" id="44930"/>
    <lineage>
        <taxon>Archaea</taxon>
        <taxon>Methanobacteriati</taxon>
        <taxon>Methanobacteriota</taxon>
        <taxon>Stenosarchaea group</taxon>
        <taxon>Halobacteria</taxon>
        <taxon>Halobacteriales</taxon>
        <taxon>Natrialbaceae</taxon>
        <taxon>Natronobacterium</taxon>
    </lineage>
</organism>
<dbReference type="GeneID" id="14207907"/>
<protein>
    <submittedName>
        <fullName evidence="5">Predicted DNA binding protein, contains HTH domain</fullName>
    </submittedName>
</protein>
<dbReference type="AlphaFoldDB" id="A0A1I3JCX6"/>
<dbReference type="Pfam" id="PF15915">
    <property type="entry name" value="BAT"/>
    <property type="match status" value="1"/>
</dbReference>
<dbReference type="InterPro" id="IPR007050">
    <property type="entry name" value="HTH_bacterioopsin"/>
</dbReference>
<evidence type="ECO:0000313" key="6">
    <source>
        <dbReference type="Proteomes" id="UP000182829"/>
    </source>
</evidence>
<feature type="domain" description="HTH bat-type" evidence="3">
    <location>
        <begin position="156"/>
        <end position="206"/>
    </location>
</feature>
<dbReference type="EMBL" id="FORO01000002">
    <property type="protein sequence ID" value="SFI58064.1"/>
    <property type="molecule type" value="Genomic_DNA"/>
</dbReference>
<feature type="domain" description="Bacterioopsin transcriptional activator GAF and HTH associated" evidence="4">
    <location>
        <begin position="4"/>
        <end position="150"/>
    </location>
</feature>
<dbReference type="Pfam" id="PF04967">
    <property type="entry name" value="HTH_10"/>
    <property type="match status" value="1"/>
</dbReference>
<reference evidence="5 6" key="1">
    <citation type="submission" date="2016-10" db="EMBL/GenBank/DDBJ databases">
        <authorList>
            <person name="de Groot N.N."/>
        </authorList>
    </citation>
    <scope>NUCLEOTIDE SEQUENCE [LARGE SCALE GENOMIC DNA]</scope>
    <source>
        <strain evidence="5 6">SP2</strain>
    </source>
</reference>
<dbReference type="SUPFAM" id="SSF88659">
    <property type="entry name" value="Sigma3 and sigma4 domains of RNA polymerase sigma factors"/>
    <property type="match status" value="1"/>
</dbReference>
<evidence type="ECO:0000256" key="2">
    <source>
        <dbReference type="ARBA" id="ARBA00023163"/>
    </source>
</evidence>
<dbReference type="InterPro" id="IPR031803">
    <property type="entry name" value="BAT_GAF/HTH-assoc"/>
</dbReference>
<dbReference type="Proteomes" id="UP000182829">
    <property type="component" value="Unassembled WGS sequence"/>
</dbReference>
<keyword evidence="1" id="KW-0805">Transcription regulation</keyword>
<sequence>MATEATFTLPADRFPLGSVFEQLPDATIELERVIPSRDALVPYFWVRGVETDGIEEFFADQPEIRRIELVDSVEDEHLLRVEWASDHDGILHALTETDVPLVEAVGTDTQWTFDVRGDDRSDIVSFQQRCRELDVPITLRNLHPLTPTDSTVEAVLTEPQREALVLAFDRGYFDSPRAVTMEELGDELGISQQAVASRLWRGIDQLLATTLPETTRRPEA</sequence>